<evidence type="ECO:0000313" key="1">
    <source>
        <dbReference type="EMBL" id="EEY35701.1"/>
    </source>
</evidence>
<comment type="caution">
    <text evidence="1">The sequence shown here is derived from an EMBL/GenBank/DDBJ whole genome shotgun (WGS) entry which is preliminary data.</text>
</comment>
<keyword evidence="2" id="KW-1185">Reference proteome</keyword>
<dbReference type="AlphaFoldDB" id="D0GJQ1"/>
<organism evidence="1 2">
    <name type="scientific">Pseudoleptotrichia goodfellowii F0264</name>
    <dbReference type="NCBI Taxonomy" id="596323"/>
    <lineage>
        <taxon>Bacteria</taxon>
        <taxon>Fusobacteriati</taxon>
        <taxon>Fusobacteriota</taxon>
        <taxon>Fusobacteriia</taxon>
        <taxon>Fusobacteriales</taxon>
        <taxon>Leptotrichiaceae</taxon>
        <taxon>Pseudoleptotrichia</taxon>
    </lineage>
</organism>
<sequence length="38" mass="4351">MLAGESLKGKIFHFGISELIFLIGKKKDFVLNNLRFLI</sequence>
<proteinExistence type="predicted"/>
<reference evidence="1 2" key="1">
    <citation type="submission" date="2009-10" db="EMBL/GenBank/DDBJ databases">
        <authorList>
            <person name="Harkins D.M."/>
            <person name="Madupu R."/>
            <person name="Durkin A.S."/>
            <person name="Torralba M."/>
            <person name="Methe B."/>
            <person name="Sutton G.G."/>
            <person name="Strausberg R.L."/>
            <person name="Nelson K.E."/>
        </authorList>
    </citation>
    <scope>NUCLEOTIDE SEQUENCE [LARGE SCALE GENOMIC DNA]</scope>
    <source>
        <strain evidence="1 2">F0264</strain>
    </source>
</reference>
<name>D0GJQ1_9FUSO</name>
<accession>D0GJQ1</accession>
<dbReference type="EMBL" id="ADAD01000051">
    <property type="protein sequence ID" value="EEY35701.1"/>
    <property type="molecule type" value="Genomic_DNA"/>
</dbReference>
<protein>
    <submittedName>
        <fullName evidence="1">Uncharacterized protein</fullName>
    </submittedName>
</protein>
<evidence type="ECO:0000313" key="2">
    <source>
        <dbReference type="Proteomes" id="UP000004226"/>
    </source>
</evidence>
<gene>
    <name evidence="1" type="ORF">HMPREF0554_0930</name>
</gene>
<dbReference type="Proteomes" id="UP000004226">
    <property type="component" value="Unassembled WGS sequence"/>
</dbReference>